<proteinExistence type="predicted"/>
<accession>A0A1S7ULW3</accession>
<keyword evidence="3" id="KW-1185">Reference proteome</keyword>
<evidence type="ECO:0000313" key="2">
    <source>
        <dbReference type="EMBL" id="GAP84329.2"/>
    </source>
</evidence>
<feature type="compositionally biased region" description="Low complexity" evidence="1">
    <location>
        <begin position="641"/>
        <end position="661"/>
    </location>
</feature>
<dbReference type="Proteomes" id="UP000054516">
    <property type="component" value="Unassembled WGS sequence"/>
</dbReference>
<feature type="region of interest" description="Disordered" evidence="1">
    <location>
        <begin position="751"/>
        <end position="795"/>
    </location>
</feature>
<name>A0A1S7ULW3_ROSNE</name>
<dbReference type="OrthoDB" id="10254945at2759"/>
<gene>
    <name evidence="2" type="ORF">SAMD00023353_0701440</name>
</gene>
<sequence length="815" mass="91498">MAEDPDPAQDPYAALPLSPWARRFRYDQQGRELLLVDSELHSGLAPEAPALHPKYYADTPAPEGQPTTKVQLDKIFSSERMQRDYFRGLESWQTGSLMRYVWFSDNTGPFSGGHLEADYDLVDGSRPADVALQVFHSERIQVDESKWLGFLKRDRWYDTGGRGPTLAGGSWSIDNPRVWEVLSISIELLDRIIKALIADKHVMLETILFGMMADWKQINPHLKSPFRDANILFSQPFLKRYCDNMGFRFTTGFVAQLDRGAWIGRLNSLLKDQAWGLTDSYSFDDGVWAVTLTTERGIILLDVGPLKTLMGTDLTLAERCIMQFIVTTTMLHELFHSLHLARKLDSTWPPNAPSINVLKSLNLHEPLVDDDGATEIGFAAEQRILGGQFYIGHRAVRDIPFGLYRQNWPEAWEADYGTEDTIPGHRSFRRGAMMEITRVPALHAAKLLSAAFWEDATIARKSDGHFHLNRLIISDTRYLGRGVLYDFAPARVNPAPPPPARLSPGEAEMMTHWRERHRDWEQRRDGWYKSAGKAWDTTPWAMYQRRQDLHAFARGFAARDELRCRLIARRFVRYLNWTADRDRYVSKLPPTSTTHYWLIHAIGLLMHAALPIRVDTLTRARSQAIATWRFIPGRAMAAAAATTATGTRTGTGGQQQQQQKQKQQRQHRSGTVETTVREADEADVPAGRRSVGPSVLYDPLGRPGHADVDAADIAHAHYLDVLARLLAHLAAAGAAVPAPWLRELTRAAADLRRQRSPPNDNNGGGDDGDGGDGGDGGGDATPPPDPRSWAASWSFAVPEYEEGDSRFENGSWTDI</sequence>
<dbReference type="STRING" id="77044.A0A1S7ULW3"/>
<feature type="region of interest" description="Disordered" evidence="1">
    <location>
        <begin position="641"/>
        <end position="696"/>
    </location>
</feature>
<evidence type="ECO:0000256" key="1">
    <source>
        <dbReference type="SAM" id="MobiDB-lite"/>
    </source>
</evidence>
<reference evidence="2" key="1">
    <citation type="submission" date="2016-03" db="EMBL/GenBank/DDBJ databases">
        <title>Draft genome sequence of Rosellinia necatrix.</title>
        <authorList>
            <person name="Kanematsu S."/>
        </authorList>
    </citation>
    <scope>NUCLEOTIDE SEQUENCE [LARGE SCALE GENOMIC DNA]</scope>
    <source>
        <strain evidence="2">W97</strain>
    </source>
</reference>
<dbReference type="AlphaFoldDB" id="A0A1S7ULW3"/>
<dbReference type="EMBL" id="DF977452">
    <property type="protein sequence ID" value="GAP84329.2"/>
    <property type="molecule type" value="Genomic_DNA"/>
</dbReference>
<evidence type="ECO:0000313" key="3">
    <source>
        <dbReference type="Proteomes" id="UP000054516"/>
    </source>
</evidence>
<organism evidence="2">
    <name type="scientific">Rosellinia necatrix</name>
    <name type="common">White root-rot fungus</name>
    <dbReference type="NCBI Taxonomy" id="77044"/>
    <lineage>
        <taxon>Eukaryota</taxon>
        <taxon>Fungi</taxon>
        <taxon>Dikarya</taxon>
        <taxon>Ascomycota</taxon>
        <taxon>Pezizomycotina</taxon>
        <taxon>Sordariomycetes</taxon>
        <taxon>Xylariomycetidae</taxon>
        <taxon>Xylariales</taxon>
        <taxon>Xylariaceae</taxon>
        <taxon>Rosellinia</taxon>
    </lineage>
</organism>
<protein>
    <submittedName>
        <fullName evidence="2">Uncharacterized protein</fullName>
    </submittedName>
</protein>